<accession>A0A1C6V659</accession>
<dbReference type="Gene3D" id="3.90.190.10">
    <property type="entry name" value="Protein tyrosine phosphatase superfamily"/>
    <property type="match status" value="1"/>
</dbReference>
<reference evidence="4" key="1">
    <citation type="submission" date="2016-06" db="EMBL/GenBank/DDBJ databases">
        <authorList>
            <person name="Varghese N."/>
            <person name="Submissions Spin"/>
        </authorList>
    </citation>
    <scope>NUCLEOTIDE SEQUENCE [LARGE SCALE GENOMIC DNA]</scope>
    <source>
        <strain evidence="4">DSM 44814</strain>
    </source>
</reference>
<dbReference type="InterPro" id="IPR016130">
    <property type="entry name" value="Tyr_Pase_AS"/>
</dbReference>
<dbReference type="EMBL" id="FMHY01000002">
    <property type="protein sequence ID" value="SCL61370.1"/>
    <property type="molecule type" value="Genomic_DNA"/>
</dbReference>
<sequence length="265" mass="28592">MAARDWELVGAPNARDLGGLPAADGRRVRPGRLIRTAALGRLTDDDLPVLGKLAPACVVDLRHGTEQVVAPPDRLVGEPRVVHLPVYDAAHPVFTYVSAVLLGHDLDAYDELAREGMPAAMAAIYRWFVTGESARAGFGAAVRLAADGANLPLLFHCSAGKDRTGWLSVVLLTALGVDEAVIRADYLRHNELTESLREVLLAAMTRHRSDLDPAVARPLLEVRPQYLDAAYDEVRRVHGSFGAYLRDGLGVDDATVAALRANLLE</sequence>
<dbReference type="AlphaFoldDB" id="A0A1C6V659"/>
<evidence type="ECO:0000259" key="2">
    <source>
        <dbReference type="PROSITE" id="PS50056"/>
    </source>
</evidence>
<dbReference type="Pfam" id="PF13350">
    <property type="entry name" value="Y_phosphatase3"/>
    <property type="match status" value="1"/>
</dbReference>
<dbReference type="STRING" id="227316.GA0070604_4497"/>
<dbReference type="PANTHER" id="PTHR31126:SF1">
    <property type="entry name" value="TYROSINE SPECIFIC PROTEIN PHOSPHATASES DOMAIN-CONTAINING PROTEIN"/>
    <property type="match status" value="1"/>
</dbReference>
<protein>
    <submittedName>
        <fullName evidence="3">Protein-tyrosine phosphatase</fullName>
    </submittedName>
</protein>
<keyword evidence="4" id="KW-1185">Reference proteome</keyword>
<proteinExistence type="inferred from homology"/>
<evidence type="ECO:0000313" key="4">
    <source>
        <dbReference type="Proteomes" id="UP000199696"/>
    </source>
</evidence>
<organism evidence="3 4">
    <name type="scientific">Micromonospora eburnea</name>
    <dbReference type="NCBI Taxonomy" id="227316"/>
    <lineage>
        <taxon>Bacteria</taxon>
        <taxon>Bacillati</taxon>
        <taxon>Actinomycetota</taxon>
        <taxon>Actinomycetes</taxon>
        <taxon>Micromonosporales</taxon>
        <taxon>Micromonosporaceae</taxon>
        <taxon>Micromonospora</taxon>
    </lineage>
</organism>
<name>A0A1C6V659_9ACTN</name>
<dbReference type="GO" id="GO:0004721">
    <property type="term" value="F:phosphoprotein phosphatase activity"/>
    <property type="evidence" value="ECO:0007669"/>
    <property type="project" value="InterPro"/>
</dbReference>
<dbReference type="RefSeq" id="WP_091121899.1">
    <property type="nucleotide sequence ID" value="NZ_FMHY01000002.1"/>
</dbReference>
<dbReference type="InterPro" id="IPR000387">
    <property type="entry name" value="Tyr_Pase_dom"/>
</dbReference>
<dbReference type="InterPro" id="IPR029021">
    <property type="entry name" value="Prot-tyrosine_phosphatase-like"/>
</dbReference>
<evidence type="ECO:0000256" key="1">
    <source>
        <dbReference type="ARBA" id="ARBA00009580"/>
    </source>
</evidence>
<gene>
    <name evidence="3" type="ORF">GA0070604_4497</name>
</gene>
<evidence type="ECO:0000313" key="3">
    <source>
        <dbReference type="EMBL" id="SCL61370.1"/>
    </source>
</evidence>
<dbReference type="SUPFAM" id="SSF52799">
    <property type="entry name" value="(Phosphotyrosine protein) phosphatases II"/>
    <property type="match status" value="1"/>
</dbReference>
<dbReference type="PANTHER" id="PTHR31126">
    <property type="entry name" value="TYROSINE-PROTEIN PHOSPHATASE"/>
    <property type="match status" value="1"/>
</dbReference>
<dbReference type="PROSITE" id="PS00383">
    <property type="entry name" value="TYR_PHOSPHATASE_1"/>
    <property type="match status" value="1"/>
</dbReference>
<feature type="domain" description="Tyrosine specific protein phosphatases" evidence="2">
    <location>
        <begin position="136"/>
        <end position="198"/>
    </location>
</feature>
<dbReference type="Proteomes" id="UP000199696">
    <property type="component" value="Unassembled WGS sequence"/>
</dbReference>
<dbReference type="OrthoDB" id="1188001at2"/>
<dbReference type="PROSITE" id="PS50056">
    <property type="entry name" value="TYR_PHOSPHATASE_2"/>
    <property type="match status" value="1"/>
</dbReference>
<dbReference type="InterPro" id="IPR026893">
    <property type="entry name" value="Tyr/Ser_Pase_IphP-type"/>
</dbReference>
<comment type="similarity">
    <text evidence="1">Belongs to the protein-tyrosine phosphatase family.</text>
</comment>